<comment type="subunit">
    <text evidence="3">Homodimer.</text>
</comment>
<evidence type="ECO:0000313" key="11">
    <source>
        <dbReference type="EMBL" id="RXK36300.1"/>
    </source>
</evidence>
<evidence type="ECO:0000256" key="7">
    <source>
        <dbReference type="RuleBase" id="RU362125"/>
    </source>
</evidence>
<evidence type="ECO:0000259" key="8">
    <source>
        <dbReference type="Pfam" id="PF00441"/>
    </source>
</evidence>
<keyword evidence="6 7" id="KW-0560">Oxidoreductase</keyword>
<dbReference type="Proteomes" id="UP000289152">
    <property type="component" value="Unassembled WGS sequence"/>
</dbReference>
<sequence length="459" mass="50460">MKGERVLVLDYLPSGAWSLIEPLFSSRAKGTLNTLISFVEDDCLPAEALFHSQIPTDPVQRWKTIPPIVHTLQTRAKQLGLWNLGLPQGDSGPDGQGEGLTNLEYAVMAEIMGHCLELAPQATNCMAPDSGNMEVLAMYGTPQQKDKYLRPLLQGEIRSSFSMTEFGVASSDATNLHNTIATQSSSTLMLSGHKWWISGAGNPQNRLHIVLAVTHPQNPPHQRHSLLLVDPGQRGVNVVRPMTILGYDDAPEGHCEVIYDNVSLDPDTSVLGGRQGLGRGFEMLQARLGPGRLHHCMRALGVAERALGLTIQRVSDPKKKTFGKQLKDHGTILSDIANSRAEINQARLLVLTAARQIDLLGAKAAKKEIGIAKFIVPNMALRIIDRAMQIHGAEGISQDTPLAYLYAQIRTLKYADGPDEVHIQQVGKQELNRVTELRERHRRVREKEAVTGPRTKAKL</sequence>
<dbReference type="Pfam" id="PF00441">
    <property type="entry name" value="Acyl-CoA_dh_1"/>
    <property type="match status" value="1"/>
</dbReference>
<comment type="caution">
    <text evidence="11">The sequence shown here is derived from an EMBL/GenBank/DDBJ whole genome shotgun (WGS) entry which is preliminary data.</text>
</comment>
<comment type="cofactor">
    <cofactor evidence="1 7">
        <name>FAD</name>
        <dbReference type="ChEBI" id="CHEBI:57692"/>
    </cofactor>
</comment>
<dbReference type="InParanoid" id="A0A4V1M3B6"/>
<dbReference type="InterPro" id="IPR006091">
    <property type="entry name" value="Acyl-CoA_Oxase/DH_mid-dom"/>
</dbReference>
<dbReference type="Gene3D" id="2.40.110.10">
    <property type="entry name" value="Butyryl-CoA Dehydrogenase, subunit A, domain 2"/>
    <property type="match status" value="1"/>
</dbReference>
<dbReference type="InterPro" id="IPR009100">
    <property type="entry name" value="AcylCoA_DH/oxidase_NM_dom_sf"/>
</dbReference>
<keyword evidence="4 7" id="KW-0285">Flavoprotein</keyword>
<dbReference type="PANTHER" id="PTHR48083:SF13">
    <property type="entry name" value="ACYL-COA DEHYDROGENASE FAMILY MEMBER 11"/>
    <property type="match status" value="1"/>
</dbReference>
<dbReference type="STRING" id="5217.A0A4V1M3B6"/>
<evidence type="ECO:0000313" key="12">
    <source>
        <dbReference type="Proteomes" id="UP000289152"/>
    </source>
</evidence>
<dbReference type="Pfam" id="PF02771">
    <property type="entry name" value="Acyl-CoA_dh_N"/>
    <property type="match status" value="1"/>
</dbReference>
<evidence type="ECO:0000259" key="9">
    <source>
        <dbReference type="Pfam" id="PF02770"/>
    </source>
</evidence>
<dbReference type="Gene3D" id="1.20.140.10">
    <property type="entry name" value="Butyryl-CoA Dehydrogenase, subunit A, domain 3"/>
    <property type="match status" value="1"/>
</dbReference>
<dbReference type="SUPFAM" id="SSF56645">
    <property type="entry name" value="Acyl-CoA dehydrogenase NM domain-like"/>
    <property type="match status" value="1"/>
</dbReference>
<dbReference type="GO" id="GO:0033539">
    <property type="term" value="P:fatty acid beta-oxidation using acyl-CoA dehydrogenase"/>
    <property type="evidence" value="ECO:0007669"/>
    <property type="project" value="TreeGrafter"/>
</dbReference>
<proteinExistence type="inferred from homology"/>
<dbReference type="GO" id="GO:0005737">
    <property type="term" value="C:cytoplasm"/>
    <property type="evidence" value="ECO:0007669"/>
    <property type="project" value="TreeGrafter"/>
</dbReference>
<evidence type="ECO:0000256" key="3">
    <source>
        <dbReference type="ARBA" id="ARBA00011738"/>
    </source>
</evidence>
<feature type="domain" description="Acyl-CoA dehydrogenase/oxidase N-terminal" evidence="10">
    <location>
        <begin position="70"/>
        <end position="156"/>
    </location>
</feature>
<gene>
    <name evidence="11" type="ORF">M231_06436</name>
</gene>
<dbReference type="InterPro" id="IPR046373">
    <property type="entry name" value="Acyl-CoA_Oxase/DH_mid-dom_sf"/>
</dbReference>
<dbReference type="Pfam" id="PF02770">
    <property type="entry name" value="Acyl-CoA_dh_M"/>
    <property type="match status" value="1"/>
</dbReference>
<evidence type="ECO:0000256" key="2">
    <source>
        <dbReference type="ARBA" id="ARBA00009347"/>
    </source>
</evidence>
<evidence type="ECO:0000256" key="4">
    <source>
        <dbReference type="ARBA" id="ARBA00022630"/>
    </source>
</evidence>
<dbReference type="GO" id="GO:0003995">
    <property type="term" value="F:acyl-CoA dehydrogenase activity"/>
    <property type="evidence" value="ECO:0007669"/>
    <property type="project" value="TreeGrafter"/>
</dbReference>
<dbReference type="SUPFAM" id="SSF47203">
    <property type="entry name" value="Acyl-CoA dehydrogenase C-terminal domain-like"/>
    <property type="match status" value="1"/>
</dbReference>
<dbReference type="InterPro" id="IPR037069">
    <property type="entry name" value="AcylCoA_DH/ox_N_sf"/>
</dbReference>
<organism evidence="11 12">
    <name type="scientific">Tremella mesenterica</name>
    <name type="common">Jelly fungus</name>
    <dbReference type="NCBI Taxonomy" id="5217"/>
    <lineage>
        <taxon>Eukaryota</taxon>
        <taxon>Fungi</taxon>
        <taxon>Dikarya</taxon>
        <taxon>Basidiomycota</taxon>
        <taxon>Agaricomycotina</taxon>
        <taxon>Tremellomycetes</taxon>
        <taxon>Tremellales</taxon>
        <taxon>Tremellaceae</taxon>
        <taxon>Tremella</taxon>
    </lineage>
</organism>
<dbReference type="PANTHER" id="PTHR48083">
    <property type="entry name" value="MEDIUM-CHAIN SPECIFIC ACYL-COA DEHYDROGENASE, MITOCHONDRIAL-RELATED"/>
    <property type="match status" value="1"/>
</dbReference>
<dbReference type="VEuPathDB" id="FungiDB:TREMEDRAFT_73221"/>
<evidence type="ECO:0000256" key="1">
    <source>
        <dbReference type="ARBA" id="ARBA00001974"/>
    </source>
</evidence>
<dbReference type="InterPro" id="IPR050741">
    <property type="entry name" value="Acyl-CoA_dehydrogenase"/>
</dbReference>
<feature type="domain" description="Acyl-CoA dehydrogenase/oxidase C-terminal" evidence="8">
    <location>
        <begin position="278"/>
        <end position="429"/>
    </location>
</feature>
<evidence type="ECO:0000259" key="10">
    <source>
        <dbReference type="Pfam" id="PF02771"/>
    </source>
</evidence>
<protein>
    <submittedName>
        <fullName evidence="11">Acyl-CoA dehydrogenase</fullName>
    </submittedName>
</protein>
<dbReference type="Gene3D" id="1.10.540.10">
    <property type="entry name" value="Acyl-CoA dehydrogenase/oxidase, N-terminal domain"/>
    <property type="match status" value="1"/>
</dbReference>
<name>A0A4V1M3B6_TREME</name>
<accession>A0A4V1M3B6</accession>
<dbReference type="InterPro" id="IPR013786">
    <property type="entry name" value="AcylCoA_DH/ox_N"/>
</dbReference>
<comment type="similarity">
    <text evidence="2 7">Belongs to the acyl-CoA dehydrogenase family.</text>
</comment>
<dbReference type="AlphaFoldDB" id="A0A4V1M3B6"/>
<dbReference type="InterPro" id="IPR009075">
    <property type="entry name" value="AcylCo_DH/oxidase_C"/>
</dbReference>
<dbReference type="OrthoDB" id="434771at2759"/>
<dbReference type="EMBL" id="SDIL01000102">
    <property type="protein sequence ID" value="RXK36300.1"/>
    <property type="molecule type" value="Genomic_DNA"/>
</dbReference>
<feature type="domain" description="Acyl-CoA oxidase/dehydrogenase middle" evidence="9">
    <location>
        <begin position="160"/>
        <end position="262"/>
    </location>
</feature>
<dbReference type="GO" id="GO:0050660">
    <property type="term" value="F:flavin adenine dinucleotide binding"/>
    <property type="evidence" value="ECO:0007669"/>
    <property type="project" value="InterPro"/>
</dbReference>
<reference evidence="11 12" key="1">
    <citation type="submission" date="2016-06" db="EMBL/GenBank/DDBJ databases">
        <title>Evolution of pathogenesis and genome organization in the Tremellales.</title>
        <authorList>
            <person name="Cuomo C."/>
            <person name="Litvintseva A."/>
            <person name="Heitman J."/>
            <person name="Chen Y."/>
            <person name="Sun S."/>
            <person name="Springer D."/>
            <person name="Dromer F."/>
            <person name="Young S."/>
            <person name="Zeng Q."/>
            <person name="Chapman S."/>
            <person name="Gujja S."/>
            <person name="Saif S."/>
            <person name="Birren B."/>
        </authorList>
    </citation>
    <scope>NUCLEOTIDE SEQUENCE [LARGE SCALE GENOMIC DNA]</scope>
    <source>
        <strain evidence="11 12">ATCC 28783</strain>
    </source>
</reference>
<evidence type="ECO:0000256" key="6">
    <source>
        <dbReference type="ARBA" id="ARBA00023002"/>
    </source>
</evidence>
<evidence type="ECO:0000256" key="5">
    <source>
        <dbReference type="ARBA" id="ARBA00022827"/>
    </source>
</evidence>
<keyword evidence="12" id="KW-1185">Reference proteome</keyword>
<dbReference type="InterPro" id="IPR036250">
    <property type="entry name" value="AcylCo_DH-like_C"/>
</dbReference>
<keyword evidence="5 7" id="KW-0274">FAD</keyword>